<feature type="domain" description="Amidase" evidence="7">
    <location>
        <begin position="88"/>
        <end position="550"/>
    </location>
</feature>
<accession>A0AAV9MXJ8</accession>
<comment type="caution">
    <text evidence="8">The sequence shown here is derived from an EMBL/GenBank/DDBJ whole genome shotgun (WGS) entry which is preliminary data.</text>
</comment>
<dbReference type="PANTHER" id="PTHR46072">
    <property type="entry name" value="AMIDASE-RELATED-RELATED"/>
    <property type="match status" value="1"/>
</dbReference>
<comment type="catalytic activity">
    <reaction evidence="1">
        <text>a monocarboxylic acid amide + H2O = a monocarboxylate + NH4(+)</text>
        <dbReference type="Rhea" id="RHEA:12020"/>
        <dbReference type="ChEBI" id="CHEBI:15377"/>
        <dbReference type="ChEBI" id="CHEBI:28938"/>
        <dbReference type="ChEBI" id="CHEBI:35757"/>
        <dbReference type="ChEBI" id="CHEBI:83628"/>
        <dbReference type="EC" id="3.5.1.4"/>
    </reaction>
</comment>
<protein>
    <recommendedName>
        <fullName evidence="3">amidase</fullName>
        <ecNumber evidence="3">3.5.1.4</ecNumber>
    </recommendedName>
</protein>
<dbReference type="AlphaFoldDB" id="A0AAV9MXJ8"/>
<evidence type="ECO:0000256" key="4">
    <source>
        <dbReference type="ARBA" id="ARBA00022801"/>
    </source>
</evidence>
<evidence type="ECO:0000256" key="3">
    <source>
        <dbReference type="ARBA" id="ARBA00012922"/>
    </source>
</evidence>
<evidence type="ECO:0000256" key="5">
    <source>
        <dbReference type="PIRSR" id="PIRSR001221-1"/>
    </source>
</evidence>
<evidence type="ECO:0000256" key="6">
    <source>
        <dbReference type="PIRSR" id="PIRSR001221-2"/>
    </source>
</evidence>
<dbReference type="PANTHER" id="PTHR46072:SF11">
    <property type="entry name" value="AMIDASE-RELATED"/>
    <property type="match status" value="1"/>
</dbReference>
<feature type="active site" description="Acyl-ester intermediate" evidence="5">
    <location>
        <position position="259"/>
    </location>
</feature>
<sequence length="562" mass="60853">MIAKDPSSFEPKQWEKIHAAKIAEQTGRIPKNWTLQEDKFPADSVADIRPVAATCGILSDRELKISGAEYDATALAAAIAAGEYSAVEVATAFAKRAAIGHQICNNLTEIRFSDAIEDAKKLDAIFKETGKTVGPLHGLPMTFKVRRAGLRLGRLLMIVQECFHLKGYDASNGYISRTFDASTFDTPLIALVKSQGAIVLGKTNTPQTMLVAESHNNVFGQTKNPVVRHLTCGGSSGGEGSNMAFRGSVLGIGTDVGGSIRIPAAANGVYGYKPSFGILPMIGYAASGWVGANTGVPAVCGPLANSVRDLRLLTRVVRDAKPWLFDPAVIPQIMERGTESRKPVVGVIRKSGLTPHPPVCRAINEATQQLTAAGFIVKEFVPPDFNEIRMITKELFTLDGLSYPRGQIEKAEEPVVPSVEAIGFWSIPRKSHEEAWALNAKKLAIQKRMLDSWQEAGIDIVLAPAGPHTAVLPGDWTNDMYTVAWNAVDYPAVVIPFTTANPELDPIDEAFIPMHELDKKVQELYDPKLMAGAPVALQLVGRRLCDEQLLQDVEEIDGVLNK</sequence>
<feature type="active site" description="Charge relay system" evidence="5">
    <location>
        <position position="235"/>
    </location>
</feature>
<dbReference type="GeneID" id="89976389"/>
<dbReference type="Pfam" id="PF01425">
    <property type="entry name" value="Amidase"/>
    <property type="match status" value="1"/>
</dbReference>
<evidence type="ECO:0000313" key="9">
    <source>
        <dbReference type="Proteomes" id="UP001358417"/>
    </source>
</evidence>
<dbReference type="EMBL" id="JAVRRD010000030">
    <property type="protein sequence ID" value="KAK5046422.1"/>
    <property type="molecule type" value="Genomic_DNA"/>
</dbReference>
<dbReference type="Proteomes" id="UP001358417">
    <property type="component" value="Unassembled WGS sequence"/>
</dbReference>
<name>A0AAV9MXJ8_9EURO</name>
<proteinExistence type="inferred from homology"/>
<feature type="binding site" evidence="6">
    <location>
        <position position="235"/>
    </location>
    <ligand>
        <name>substrate</name>
    </ligand>
</feature>
<dbReference type="EC" id="3.5.1.4" evidence="3"/>
<feature type="binding site" evidence="6">
    <location>
        <begin position="256"/>
        <end position="259"/>
    </location>
    <ligand>
        <name>substrate</name>
    </ligand>
</feature>
<feature type="binding site" evidence="6">
    <location>
        <position position="209"/>
    </location>
    <ligand>
        <name>substrate</name>
    </ligand>
</feature>
<dbReference type="PIRSF" id="PIRSF001221">
    <property type="entry name" value="Amidase_fungi"/>
    <property type="match status" value="1"/>
</dbReference>
<evidence type="ECO:0000256" key="1">
    <source>
        <dbReference type="ARBA" id="ARBA00001311"/>
    </source>
</evidence>
<comment type="similarity">
    <text evidence="2">Belongs to the amidase family.</text>
</comment>
<dbReference type="InterPro" id="IPR023631">
    <property type="entry name" value="Amidase_dom"/>
</dbReference>
<dbReference type="GO" id="GO:0004040">
    <property type="term" value="F:amidase activity"/>
    <property type="evidence" value="ECO:0007669"/>
    <property type="project" value="UniProtKB-EC"/>
</dbReference>
<keyword evidence="4" id="KW-0378">Hydrolase</keyword>
<dbReference type="RefSeq" id="XP_064702013.1">
    <property type="nucleotide sequence ID" value="XM_064851772.1"/>
</dbReference>
<dbReference type="InterPro" id="IPR020556">
    <property type="entry name" value="Amidase_CS"/>
</dbReference>
<evidence type="ECO:0000256" key="2">
    <source>
        <dbReference type="ARBA" id="ARBA00009199"/>
    </source>
</evidence>
<reference evidence="8 9" key="1">
    <citation type="submission" date="2023-08" db="EMBL/GenBank/DDBJ databases">
        <title>Black Yeasts Isolated from many extreme environments.</title>
        <authorList>
            <person name="Coleine C."/>
            <person name="Stajich J.E."/>
            <person name="Selbmann L."/>
        </authorList>
    </citation>
    <scope>NUCLEOTIDE SEQUENCE [LARGE SCALE GENOMIC DNA]</scope>
    <source>
        <strain evidence="8 9">CCFEE 5792</strain>
    </source>
</reference>
<feature type="active site" description="Charge relay system" evidence="5">
    <location>
        <position position="144"/>
    </location>
</feature>
<organism evidence="8 9">
    <name type="scientific">Exophiala bonariae</name>
    <dbReference type="NCBI Taxonomy" id="1690606"/>
    <lineage>
        <taxon>Eukaryota</taxon>
        <taxon>Fungi</taxon>
        <taxon>Dikarya</taxon>
        <taxon>Ascomycota</taxon>
        <taxon>Pezizomycotina</taxon>
        <taxon>Eurotiomycetes</taxon>
        <taxon>Chaetothyriomycetidae</taxon>
        <taxon>Chaetothyriales</taxon>
        <taxon>Herpotrichiellaceae</taxon>
        <taxon>Exophiala</taxon>
    </lineage>
</organism>
<dbReference type="Gene3D" id="3.90.1300.10">
    <property type="entry name" value="Amidase signature (AS) domain"/>
    <property type="match status" value="1"/>
</dbReference>
<keyword evidence="9" id="KW-1185">Reference proteome</keyword>
<dbReference type="InterPro" id="IPR036928">
    <property type="entry name" value="AS_sf"/>
</dbReference>
<dbReference type="SUPFAM" id="SSF75304">
    <property type="entry name" value="Amidase signature (AS) enzymes"/>
    <property type="match status" value="1"/>
</dbReference>
<evidence type="ECO:0000259" key="7">
    <source>
        <dbReference type="Pfam" id="PF01425"/>
    </source>
</evidence>
<dbReference type="PROSITE" id="PS00571">
    <property type="entry name" value="AMIDASES"/>
    <property type="match status" value="1"/>
</dbReference>
<gene>
    <name evidence="8" type="ORF">LTR84_008225</name>
</gene>
<evidence type="ECO:0000313" key="8">
    <source>
        <dbReference type="EMBL" id="KAK5046422.1"/>
    </source>
</evidence>